<dbReference type="KEGG" id="ssai:N0B31_09905"/>
<dbReference type="AlphaFoldDB" id="A0A9E7R7K4"/>
<name>A0A9E7R7K4_9EURY</name>
<gene>
    <name evidence="3" type="ORF">N0B31_09905</name>
</gene>
<organism evidence="3 4">
    <name type="scientific">Salinirubellus salinus</name>
    <dbReference type="NCBI Taxonomy" id="1364945"/>
    <lineage>
        <taxon>Archaea</taxon>
        <taxon>Methanobacteriati</taxon>
        <taxon>Methanobacteriota</taxon>
        <taxon>Stenosarchaea group</taxon>
        <taxon>Halobacteria</taxon>
        <taxon>Halobacteriales</taxon>
        <taxon>Natronomonadaceae</taxon>
        <taxon>Salinirubellus</taxon>
    </lineage>
</organism>
<evidence type="ECO:0000313" key="3">
    <source>
        <dbReference type="EMBL" id="UWM56589.1"/>
    </source>
</evidence>
<evidence type="ECO:0000256" key="2">
    <source>
        <dbReference type="SAM" id="Phobius"/>
    </source>
</evidence>
<dbReference type="RefSeq" id="WP_260643703.1">
    <property type="nucleotide sequence ID" value="NZ_CP104003.1"/>
</dbReference>
<feature type="transmembrane region" description="Helical" evidence="2">
    <location>
        <begin position="100"/>
        <end position="117"/>
    </location>
</feature>
<reference evidence="3" key="1">
    <citation type="submission" date="2022-09" db="EMBL/GenBank/DDBJ databases">
        <title>Diverse halophilic archaea isolated from saline environments.</title>
        <authorList>
            <person name="Cui H.-L."/>
        </authorList>
    </citation>
    <scope>NUCLEOTIDE SEQUENCE</scope>
    <source>
        <strain evidence="3">ZS-35-S2</strain>
    </source>
</reference>
<feature type="compositionally biased region" description="Low complexity" evidence="1">
    <location>
        <begin position="28"/>
        <end position="49"/>
    </location>
</feature>
<accession>A0A9E7R7K4</accession>
<dbReference type="EMBL" id="CP104003">
    <property type="protein sequence ID" value="UWM56589.1"/>
    <property type="molecule type" value="Genomic_DNA"/>
</dbReference>
<evidence type="ECO:0000313" key="4">
    <source>
        <dbReference type="Proteomes" id="UP001057580"/>
    </source>
</evidence>
<feature type="region of interest" description="Disordered" evidence="1">
    <location>
        <begin position="1"/>
        <end position="53"/>
    </location>
</feature>
<feature type="transmembrane region" description="Helical" evidence="2">
    <location>
        <begin position="58"/>
        <end position="80"/>
    </location>
</feature>
<protein>
    <submittedName>
        <fullName evidence="3">Uncharacterized protein</fullName>
    </submittedName>
</protein>
<keyword evidence="2" id="KW-0812">Transmembrane</keyword>
<keyword evidence="2" id="KW-0472">Membrane</keyword>
<sequence>MSHDNRGQTDDQRQPGGGADGQRGNGGQAQQSGAGKQPAAQQGGQQPQGRRGRGLTDWFANGFIRGGIVLVGFTLFLFALGQAVGLGLLDMSVGAVTSQTGRWLVVAAFALLLIFVGQQGVKYTSLSD</sequence>
<feature type="compositionally biased region" description="Basic and acidic residues" evidence="1">
    <location>
        <begin position="1"/>
        <end position="13"/>
    </location>
</feature>
<dbReference type="Proteomes" id="UP001057580">
    <property type="component" value="Chromosome"/>
</dbReference>
<feature type="compositionally biased region" description="Gly residues" evidence="1">
    <location>
        <begin position="15"/>
        <end position="27"/>
    </location>
</feature>
<keyword evidence="2" id="KW-1133">Transmembrane helix</keyword>
<dbReference type="GeneID" id="74942737"/>
<proteinExistence type="predicted"/>
<evidence type="ECO:0000256" key="1">
    <source>
        <dbReference type="SAM" id="MobiDB-lite"/>
    </source>
</evidence>
<keyword evidence="4" id="KW-1185">Reference proteome</keyword>